<keyword evidence="7 12" id="KW-0067">ATP-binding</keyword>
<evidence type="ECO:0000313" key="16">
    <source>
        <dbReference type="EMBL" id="MBB5866837.1"/>
    </source>
</evidence>
<proteinExistence type="inferred from homology"/>
<dbReference type="CDD" id="cd18803">
    <property type="entry name" value="SF2_C_secA"/>
    <property type="match status" value="1"/>
</dbReference>
<evidence type="ECO:0000256" key="12">
    <source>
        <dbReference type="HAMAP-Rule" id="MF_01382"/>
    </source>
</evidence>
<organism evidence="16 17">
    <name type="scientific">Allocatelliglobosispora scoriae</name>
    <dbReference type="NCBI Taxonomy" id="643052"/>
    <lineage>
        <taxon>Bacteria</taxon>
        <taxon>Bacillati</taxon>
        <taxon>Actinomycetota</taxon>
        <taxon>Actinomycetes</taxon>
        <taxon>Micromonosporales</taxon>
        <taxon>Micromonosporaceae</taxon>
        <taxon>Allocatelliglobosispora</taxon>
    </lineage>
</organism>
<dbReference type="GO" id="GO:0017038">
    <property type="term" value="P:protein import"/>
    <property type="evidence" value="ECO:0007669"/>
    <property type="project" value="InterPro"/>
</dbReference>
<dbReference type="InterPro" id="IPR011130">
    <property type="entry name" value="SecA_preprotein_X-link_dom"/>
</dbReference>
<dbReference type="Pfam" id="PF07517">
    <property type="entry name" value="SecA_DEAD"/>
    <property type="match status" value="1"/>
</dbReference>
<evidence type="ECO:0000256" key="6">
    <source>
        <dbReference type="ARBA" id="ARBA00022741"/>
    </source>
</evidence>
<dbReference type="GO" id="GO:0008564">
    <property type="term" value="F:protein-exporting ATPase activity"/>
    <property type="evidence" value="ECO:0007669"/>
    <property type="project" value="UniProtKB-EC"/>
</dbReference>
<accession>A0A841BCK3</accession>
<evidence type="ECO:0000256" key="5">
    <source>
        <dbReference type="ARBA" id="ARBA00022490"/>
    </source>
</evidence>
<dbReference type="GO" id="GO:0006605">
    <property type="term" value="P:protein targeting"/>
    <property type="evidence" value="ECO:0007669"/>
    <property type="project" value="UniProtKB-UniRule"/>
</dbReference>
<dbReference type="InterPro" id="IPR014001">
    <property type="entry name" value="Helicase_ATP-bd"/>
</dbReference>
<evidence type="ECO:0000256" key="10">
    <source>
        <dbReference type="ARBA" id="ARBA00023010"/>
    </source>
</evidence>
<dbReference type="PROSITE" id="PS51194">
    <property type="entry name" value="HELICASE_CTER"/>
    <property type="match status" value="1"/>
</dbReference>
<keyword evidence="3 12" id="KW-0813">Transport</keyword>
<evidence type="ECO:0000256" key="9">
    <source>
        <dbReference type="ARBA" id="ARBA00022967"/>
    </source>
</evidence>
<dbReference type="SMART" id="SM00958">
    <property type="entry name" value="SecA_PP_bind"/>
    <property type="match status" value="1"/>
</dbReference>
<name>A0A841BCK3_9ACTN</name>
<comment type="subcellular location">
    <subcellularLocation>
        <location evidence="12">Cell membrane</location>
        <topology evidence="12">Peripheral membrane protein</topology>
        <orientation evidence="12">Cytoplasmic side</orientation>
    </subcellularLocation>
    <subcellularLocation>
        <location evidence="12">Cytoplasm</location>
    </subcellularLocation>
    <subcellularLocation>
        <location evidence="1">Membrane</location>
        <topology evidence="1">Peripheral membrane protein</topology>
    </subcellularLocation>
    <text evidence="12">Distribution is 50-50.</text>
</comment>
<dbReference type="InterPro" id="IPR000185">
    <property type="entry name" value="SecA"/>
</dbReference>
<dbReference type="InterPro" id="IPR027417">
    <property type="entry name" value="P-loop_NTPase"/>
</dbReference>
<dbReference type="HAMAP" id="MF_01382">
    <property type="entry name" value="SecA"/>
    <property type="match status" value="1"/>
</dbReference>
<feature type="binding site" evidence="12">
    <location>
        <begin position="88"/>
        <end position="92"/>
    </location>
    <ligand>
        <name>ATP</name>
        <dbReference type="ChEBI" id="CHEBI:30616"/>
    </ligand>
</feature>
<comment type="similarity">
    <text evidence="2 12">Belongs to the SecA family.</text>
</comment>
<dbReference type="PROSITE" id="PS51196">
    <property type="entry name" value="SECA_MOTOR_DEAD"/>
    <property type="match status" value="1"/>
</dbReference>
<dbReference type="InterPro" id="IPR020937">
    <property type="entry name" value="SecA_CS"/>
</dbReference>
<dbReference type="GO" id="GO:0043952">
    <property type="term" value="P:protein transport by the Sec complex"/>
    <property type="evidence" value="ECO:0007669"/>
    <property type="project" value="TreeGrafter"/>
</dbReference>
<keyword evidence="11 12" id="KW-0472">Membrane</keyword>
<dbReference type="GO" id="GO:0005886">
    <property type="term" value="C:plasma membrane"/>
    <property type="evidence" value="ECO:0007669"/>
    <property type="project" value="UniProtKB-SubCell"/>
</dbReference>
<feature type="domain" description="Helicase ATP-binding" evidence="13">
    <location>
        <begin position="72"/>
        <end position="211"/>
    </location>
</feature>
<dbReference type="EC" id="7.4.2.8" evidence="12"/>
<dbReference type="SUPFAM" id="SSF81886">
    <property type="entry name" value="Helical scaffold and wing domains of SecA"/>
    <property type="match status" value="1"/>
</dbReference>
<dbReference type="SUPFAM" id="SSF81767">
    <property type="entry name" value="Pre-protein crosslinking domain of SecA"/>
    <property type="match status" value="1"/>
</dbReference>
<evidence type="ECO:0000259" key="13">
    <source>
        <dbReference type="PROSITE" id="PS51192"/>
    </source>
</evidence>
<keyword evidence="9 12" id="KW-1278">Translocase</keyword>
<evidence type="ECO:0000256" key="2">
    <source>
        <dbReference type="ARBA" id="ARBA00007650"/>
    </source>
</evidence>
<dbReference type="SMART" id="SM00957">
    <property type="entry name" value="SecA_DEAD"/>
    <property type="match status" value="1"/>
</dbReference>
<dbReference type="InterPro" id="IPR036670">
    <property type="entry name" value="SecA_X-link_sf"/>
</dbReference>
<comment type="caution">
    <text evidence="16">The sequence shown here is derived from an EMBL/GenBank/DDBJ whole genome shotgun (WGS) entry which is preliminary data.</text>
</comment>
<dbReference type="InterPro" id="IPR014018">
    <property type="entry name" value="SecA_motor_DEAD"/>
</dbReference>
<dbReference type="FunFam" id="3.40.50.300:FF:000429">
    <property type="entry name" value="Preprotein translocase subunit SecA"/>
    <property type="match status" value="1"/>
</dbReference>
<dbReference type="Proteomes" id="UP000587527">
    <property type="component" value="Unassembled WGS sequence"/>
</dbReference>
<feature type="domain" description="Helicase C-terminal" evidence="14">
    <location>
        <begin position="398"/>
        <end position="561"/>
    </location>
</feature>
<dbReference type="InterPro" id="IPR001650">
    <property type="entry name" value="Helicase_C-like"/>
</dbReference>
<evidence type="ECO:0000259" key="14">
    <source>
        <dbReference type="PROSITE" id="PS51194"/>
    </source>
</evidence>
<sequence length="782" mass="84554">MEDELKALTDDELTERATALRNTVSGPDDDGPVVTLAKPVAVDDSHLVEICALGREAGRRALDERAFDVQLLGAMAMLQGNVVEMATGEGKTLAAVIAAFGYVVRGSRVQVLTVNDYLADRDATWMAPVYRLLGLTVSAVGEASTHDDRAAAYSCDVTYVSVSEAGFDFLRDQLVLSADDAVMPGLYTVIIDEADSVLIDEARVPLVVAGSLDDAISDSSAAAQLVAAMTPGHDFEVFDDGRNVQLTEAGALKVERDEEISLYAPEHLDRLTAVNLALHARALLTLDVDYIVKDGRIALVDEFRGRVARRRRWPDGLQAAVEAKEGLKTTDEGEILATITVQAFVALYPTVAGMTGTASTIGDELREFYRLEVAVIPPNTPNIRADEPDRVYATMEEKEDALLVEVAAAHETGRPVLIGTLDVAESERLAAAVRNHGVDCAVLNAKNDAHEAAVIAEAGRLGAVTVSTQMAGRGTDIRLGGADEKDRDKVAELGGLYVIGAGRHDSRRVDDQLRGRAGRQGDQGGSVFFVSREDALIVRHGDEIDGATARDGRVTGPDVHYAVGHAQRVAEGIDFEIHRNTWRYGVLVERQRQALALRRRELLTTEAAADLLFGSQAEFPADPDAVAAADTDTDSDADTDVKPEMITVSQRYNEVVAVIGEDAAEEVARQIALHHLDRGWADHLSMLADVREGVHLRSLGRQDPLDEFHRLAIPAFNKLLATTDAQTIETFMAARIESPDWTPAEAGLKRPSATWTYMVHDNPFGSEMERFFTGLAKAVLGR</sequence>
<evidence type="ECO:0000259" key="15">
    <source>
        <dbReference type="PROSITE" id="PS51196"/>
    </source>
</evidence>
<keyword evidence="6 12" id="KW-0547">Nucleotide-binding</keyword>
<gene>
    <name evidence="12" type="primary">secA</name>
    <name evidence="16" type="ORF">F4553_000216</name>
</gene>
<dbReference type="Gene3D" id="3.90.1440.10">
    <property type="entry name" value="SecA, preprotein cross-linking domain"/>
    <property type="match status" value="1"/>
</dbReference>
<feature type="binding site" evidence="12">
    <location>
        <position position="476"/>
    </location>
    <ligand>
        <name>ATP</name>
        <dbReference type="ChEBI" id="CHEBI:30616"/>
    </ligand>
</feature>
<dbReference type="AlphaFoldDB" id="A0A841BCK3"/>
<comment type="function">
    <text evidence="12">Part of the Sec protein translocase complex. Interacts with the SecYEG preprotein conducting channel. Has a central role in coupling the hydrolysis of ATP to the transfer of proteins into and across the cell membrane, serving as an ATP-driven molecular motor driving the stepwise translocation of polypeptide chains across the membrane.</text>
</comment>
<dbReference type="InterPro" id="IPR011116">
    <property type="entry name" value="SecA_Wing/Scaffold"/>
</dbReference>
<dbReference type="PANTHER" id="PTHR30612">
    <property type="entry name" value="SECA INNER MEMBRANE COMPONENT OF SEC PROTEIN SECRETION SYSTEM"/>
    <property type="match status" value="1"/>
</dbReference>
<keyword evidence="10 12" id="KW-0811">Translocation</keyword>
<dbReference type="InterPro" id="IPR044722">
    <property type="entry name" value="SecA_SF2_C"/>
</dbReference>
<evidence type="ECO:0000256" key="3">
    <source>
        <dbReference type="ARBA" id="ARBA00022448"/>
    </source>
</evidence>
<comment type="subunit">
    <text evidence="12">Monomer and homodimer. Part of the essential Sec protein translocation apparatus which comprises SecA, SecYEG and auxiliary proteins SecDF. Other proteins may also be involved.</text>
</comment>
<dbReference type="Gene3D" id="1.10.3060.10">
    <property type="entry name" value="Helical scaffold and wing domains of SecA"/>
    <property type="match status" value="1"/>
</dbReference>
<dbReference type="EMBL" id="JACHMN010000001">
    <property type="protein sequence ID" value="MBB5866837.1"/>
    <property type="molecule type" value="Genomic_DNA"/>
</dbReference>
<dbReference type="GO" id="GO:0031522">
    <property type="term" value="C:cell envelope Sec protein transport complex"/>
    <property type="evidence" value="ECO:0007669"/>
    <property type="project" value="TreeGrafter"/>
</dbReference>
<dbReference type="SUPFAM" id="SSF52540">
    <property type="entry name" value="P-loop containing nucleoside triphosphate hydrolases"/>
    <property type="match status" value="2"/>
</dbReference>
<keyword evidence="17" id="KW-1185">Reference proteome</keyword>
<dbReference type="InterPro" id="IPR036266">
    <property type="entry name" value="SecA_Wing/Scaffold_sf"/>
</dbReference>
<dbReference type="CDD" id="cd17928">
    <property type="entry name" value="DEXDc_SecA"/>
    <property type="match status" value="1"/>
</dbReference>
<dbReference type="PANTHER" id="PTHR30612:SF0">
    <property type="entry name" value="CHLOROPLAST PROTEIN-TRANSPORTING ATPASE"/>
    <property type="match status" value="1"/>
</dbReference>
<protein>
    <recommendedName>
        <fullName evidence="12">Protein translocase subunit SecA</fullName>
        <ecNumber evidence="12">7.4.2.8</ecNumber>
    </recommendedName>
</protein>
<dbReference type="GO" id="GO:0005524">
    <property type="term" value="F:ATP binding"/>
    <property type="evidence" value="ECO:0007669"/>
    <property type="project" value="UniProtKB-UniRule"/>
</dbReference>
<dbReference type="PROSITE" id="PS01312">
    <property type="entry name" value="SECA"/>
    <property type="match status" value="1"/>
</dbReference>
<feature type="binding site" evidence="12">
    <location>
        <position position="70"/>
    </location>
    <ligand>
        <name>ATP</name>
        <dbReference type="ChEBI" id="CHEBI:30616"/>
    </ligand>
</feature>
<dbReference type="InterPro" id="IPR011115">
    <property type="entry name" value="SecA_DEAD"/>
</dbReference>
<dbReference type="InterPro" id="IPR026389">
    <property type="entry name" value="SecA_Actinobact-type"/>
</dbReference>
<dbReference type="Pfam" id="PF21090">
    <property type="entry name" value="P-loop_SecA"/>
    <property type="match status" value="1"/>
</dbReference>
<feature type="domain" description="SecA family profile" evidence="15">
    <location>
        <begin position="1"/>
        <end position="560"/>
    </location>
</feature>
<evidence type="ECO:0000256" key="11">
    <source>
        <dbReference type="ARBA" id="ARBA00023136"/>
    </source>
</evidence>
<evidence type="ECO:0000313" key="17">
    <source>
        <dbReference type="Proteomes" id="UP000587527"/>
    </source>
</evidence>
<dbReference type="GO" id="GO:0065002">
    <property type="term" value="P:intracellular protein transmembrane transport"/>
    <property type="evidence" value="ECO:0007669"/>
    <property type="project" value="UniProtKB-UniRule"/>
</dbReference>
<evidence type="ECO:0000256" key="7">
    <source>
        <dbReference type="ARBA" id="ARBA00022840"/>
    </source>
</evidence>
<dbReference type="Pfam" id="PF01043">
    <property type="entry name" value="SecA_PP_bind"/>
    <property type="match status" value="1"/>
</dbReference>
<comment type="catalytic activity">
    <reaction evidence="12">
        <text>ATP + H2O + cellular proteinSide 1 = ADP + phosphate + cellular proteinSide 2.</text>
        <dbReference type="EC" id="7.4.2.8"/>
    </reaction>
</comment>
<dbReference type="PROSITE" id="PS51192">
    <property type="entry name" value="HELICASE_ATP_BIND_1"/>
    <property type="match status" value="1"/>
</dbReference>
<evidence type="ECO:0000256" key="4">
    <source>
        <dbReference type="ARBA" id="ARBA00022475"/>
    </source>
</evidence>
<dbReference type="NCBIfam" id="TIGR04221">
    <property type="entry name" value="SecA2_Mycobac"/>
    <property type="match status" value="1"/>
</dbReference>
<dbReference type="Gene3D" id="3.40.50.300">
    <property type="entry name" value="P-loop containing nucleotide triphosphate hydrolases"/>
    <property type="match status" value="2"/>
</dbReference>
<keyword evidence="4 12" id="KW-1003">Cell membrane</keyword>
<dbReference type="PRINTS" id="PR00906">
    <property type="entry name" value="SECA"/>
</dbReference>
<dbReference type="Pfam" id="PF07516">
    <property type="entry name" value="SecA_SW"/>
    <property type="match status" value="1"/>
</dbReference>
<dbReference type="GO" id="GO:0005829">
    <property type="term" value="C:cytosol"/>
    <property type="evidence" value="ECO:0007669"/>
    <property type="project" value="TreeGrafter"/>
</dbReference>
<keyword evidence="5 12" id="KW-0963">Cytoplasm</keyword>
<reference evidence="16 17" key="1">
    <citation type="submission" date="2020-08" db="EMBL/GenBank/DDBJ databases">
        <title>Sequencing the genomes of 1000 actinobacteria strains.</title>
        <authorList>
            <person name="Klenk H.-P."/>
        </authorList>
    </citation>
    <scope>NUCLEOTIDE SEQUENCE [LARGE SCALE GENOMIC DNA]</scope>
    <source>
        <strain evidence="16 17">DSM 45362</strain>
    </source>
</reference>
<evidence type="ECO:0000256" key="8">
    <source>
        <dbReference type="ARBA" id="ARBA00022927"/>
    </source>
</evidence>
<evidence type="ECO:0000256" key="1">
    <source>
        <dbReference type="ARBA" id="ARBA00004170"/>
    </source>
</evidence>
<keyword evidence="8 12" id="KW-0653">Protein transport</keyword>